<evidence type="ECO:0000313" key="3">
    <source>
        <dbReference type="Proteomes" id="UP001595823"/>
    </source>
</evidence>
<dbReference type="Gene3D" id="3.90.550.10">
    <property type="entry name" value="Spore Coat Polysaccharide Biosynthesis Protein SpsA, Chain A"/>
    <property type="match status" value="1"/>
</dbReference>
<dbReference type="Pfam" id="PF12804">
    <property type="entry name" value="NTP_transf_3"/>
    <property type="match status" value="1"/>
</dbReference>
<dbReference type="SUPFAM" id="SSF53448">
    <property type="entry name" value="Nucleotide-diphospho-sugar transferases"/>
    <property type="match status" value="1"/>
</dbReference>
<dbReference type="InterPro" id="IPR029044">
    <property type="entry name" value="Nucleotide-diphossugar_trans"/>
</dbReference>
<keyword evidence="3" id="KW-1185">Reference proteome</keyword>
<name>A0ABV8U3K2_9ACTN</name>
<organism evidence="2 3">
    <name type="scientific">Salininema proteolyticum</name>
    <dbReference type="NCBI Taxonomy" id="1607685"/>
    <lineage>
        <taxon>Bacteria</taxon>
        <taxon>Bacillati</taxon>
        <taxon>Actinomycetota</taxon>
        <taxon>Actinomycetes</taxon>
        <taxon>Glycomycetales</taxon>
        <taxon>Glycomycetaceae</taxon>
        <taxon>Salininema</taxon>
    </lineage>
</organism>
<reference evidence="3" key="1">
    <citation type="journal article" date="2019" name="Int. J. Syst. Evol. Microbiol.">
        <title>The Global Catalogue of Microorganisms (GCM) 10K type strain sequencing project: providing services to taxonomists for standard genome sequencing and annotation.</title>
        <authorList>
            <consortium name="The Broad Institute Genomics Platform"/>
            <consortium name="The Broad Institute Genome Sequencing Center for Infectious Disease"/>
            <person name="Wu L."/>
            <person name="Ma J."/>
        </authorList>
    </citation>
    <scope>NUCLEOTIDE SEQUENCE [LARGE SCALE GENOMIC DNA]</scope>
    <source>
        <strain evidence="3">IBRC-M 10908</strain>
    </source>
</reference>
<dbReference type="Proteomes" id="UP001595823">
    <property type="component" value="Unassembled WGS sequence"/>
</dbReference>
<dbReference type="CDD" id="cd04182">
    <property type="entry name" value="GT_2_like_f"/>
    <property type="match status" value="1"/>
</dbReference>
<dbReference type="RefSeq" id="WP_380624937.1">
    <property type="nucleotide sequence ID" value="NZ_JBHSDK010000058.1"/>
</dbReference>
<evidence type="ECO:0000313" key="2">
    <source>
        <dbReference type="EMBL" id="MFC4337694.1"/>
    </source>
</evidence>
<dbReference type="EMBL" id="JBHSDK010000058">
    <property type="protein sequence ID" value="MFC4337694.1"/>
    <property type="molecule type" value="Genomic_DNA"/>
</dbReference>
<feature type="domain" description="MobA-like NTP transferase" evidence="1">
    <location>
        <begin position="5"/>
        <end position="177"/>
    </location>
</feature>
<protein>
    <submittedName>
        <fullName evidence="2">NTP transferase domain-containing protein</fullName>
    </submittedName>
</protein>
<accession>A0ABV8U3K2</accession>
<proteinExistence type="predicted"/>
<keyword evidence="2" id="KW-0808">Transferase</keyword>
<evidence type="ECO:0000259" key="1">
    <source>
        <dbReference type="Pfam" id="PF12804"/>
    </source>
</evidence>
<comment type="caution">
    <text evidence="2">The sequence shown here is derived from an EMBL/GenBank/DDBJ whole genome shotgun (WGS) entry which is preliminary data.</text>
</comment>
<dbReference type="InterPro" id="IPR025877">
    <property type="entry name" value="MobA-like_NTP_Trfase"/>
</dbReference>
<sequence>MTVTGLILAAGEGRRMGLPKALIEWRNRTFLERAADTLASAGCSPLRIVIGARAESVKARHPSLQDAFIENPDWSRGMGTSLRAGLASLASGHSDSDWAAVILVDQPLLTPAAVERAAATAAASTLHDGAVSKTVVMAAYDGERSHPVLFHRSIWTDLAESLTPEVGARHYIRSHPDRVAEVDCSGLGDPTDIDTPDQLEALRRKRTDRTG</sequence>
<dbReference type="GO" id="GO:0016740">
    <property type="term" value="F:transferase activity"/>
    <property type="evidence" value="ECO:0007669"/>
    <property type="project" value="UniProtKB-KW"/>
</dbReference>
<dbReference type="PANTHER" id="PTHR43777">
    <property type="entry name" value="MOLYBDENUM COFACTOR CYTIDYLYLTRANSFERASE"/>
    <property type="match status" value="1"/>
</dbReference>
<dbReference type="PANTHER" id="PTHR43777:SF1">
    <property type="entry name" value="MOLYBDENUM COFACTOR CYTIDYLYLTRANSFERASE"/>
    <property type="match status" value="1"/>
</dbReference>
<gene>
    <name evidence="2" type="ORF">ACFPET_21095</name>
</gene>